<comment type="subcellular location">
    <subcellularLocation>
        <location evidence="1">Periplasm</location>
    </subcellularLocation>
</comment>
<keyword evidence="3" id="KW-0574">Periplasm</keyword>
<protein>
    <recommendedName>
        <fullName evidence="5">Heparinase II/III-like C-terminal domain-containing protein</fullName>
    </recommendedName>
</protein>
<evidence type="ECO:0000256" key="4">
    <source>
        <dbReference type="ARBA" id="ARBA00023239"/>
    </source>
</evidence>
<comment type="caution">
    <text evidence="6">The sequence shown here is derived from an EMBL/GenBank/DDBJ whole genome shotgun (WGS) entry which is preliminary data.</text>
</comment>
<dbReference type="PANTHER" id="PTHR39210">
    <property type="entry name" value="HEPARIN-SULFATE LYASE"/>
    <property type="match status" value="1"/>
</dbReference>
<evidence type="ECO:0000313" key="6">
    <source>
        <dbReference type="EMBL" id="PLT91434.1"/>
    </source>
</evidence>
<evidence type="ECO:0000259" key="5">
    <source>
        <dbReference type="Pfam" id="PF07940"/>
    </source>
</evidence>
<proteinExistence type="predicted"/>
<dbReference type="PANTHER" id="PTHR39210:SF1">
    <property type="entry name" value="HEPARIN-SULFATE LYASE"/>
    <property type="match status" value="1"/>
</dbReference>
<evidence type="ECO:0000256" key="2">
    <source>
        <dbReference type="ARBA" id="ARBA00022729"/>
    </source>
</evidence>
<reference evidence="6 7" key="1">
    <citation type="journal article" date="2018" name="FEMS Microbiol. Ecol.">
        <title>Co-invading symbiotic mutualists of Medicago polymorpha retain high ancestral diversity and contain diverse accessory genomes.</title>
        <authorList>
            <person name="Porter S.S."/>
            <person name="Faber-Hammond J.J."/>
            <person name="Friesen M.L."/>
        </authorList>
    </citation>
    <scope>NUCLEOTIDE SEQUENCE [LARGE SCALE GENOMIC DNA]</scope>
    <source>
        <strain evidence="6 7">Str16</strain>
    </source>
</reference>
<evidence type="ECO:0000256" key="1">
    <source>
        <dbReference type="ARBA" id="ARBA00004418"/>
    </source>
</evidence>
<sequence length="542" mass="60698">MAIGTCANQGQHFVIVRSQAENAANPSSWHERKFERLTEAQAWSGQTIVDSLTWDAPHFGPVSLSEGHWDHLHEKPRTLGWQIHQFAFIPDLIAYDRYIGSLDGGELALAMVEQWWAKFRDTPIGRANMAWHDHASALRLSNLLLLRSHLGEQADPLLDEVCTHHASLLKQDDFYERGNNHGFDQSIVLFEYSQEMADSEAEQLARERIGFEISVAFAPDGGHVENSTGYHNFGIGQLKRANEIALAYTGEEIETTGLVARAEVVLAHMTRPDGKLPHIGDTIDFTVHRPKQPPSDDLVLPDSGWAFFRSGRDAQALHGSFKSGFISASHRHDDDLALSLFAFGEEWIVDGGLFAHQQEDPMRIYMRSASAHSLPYVFGARPSRDVDSVGPGSRIISWRSDVSTFEVTGGTEMWEGFHVKRTVAFNRLDRTITIRDQIDPVSDIAHQLASAREAMGYAVYGTRFLVPDSKQVSRSSEGVRITGKRCSLYIATRARCKIVSAQSAPRPIGWRSTKLNKVTPAFDISFLIMTQSMDETFILRWV</sequence>
<dbReference type="Proteomes" id="UP001190825">
    <property type="component" value="Unassembled WGS sequence"/>
</dbReference>
<dbReference type="Gene3D" id="1.50.10.100">
    <property type="entry name" value="Chondroitin AC/alginate lyase"/>
    <property type="match status" value="1"/>
</dbReference>
<keyword evidence="4" id="KW-0456">Lyase</keyword>
<dbReference type="InterPro" id="IPR012480">
    <property type="entry name" value="Hepar_II_III_C"/>
</dbReference>
<dbReference type="Gene3D" id="2.70.98.70">
    <property type="match status" value="1"/>
</dbReference>
<evidence type="ECO:0000256" key="3">
    <source>
        <dbReference type="ARBA" id="ARBA00022764"/>
    </source>
</evidence>
<organism evidence="6 7">
    <name type="scientific">Sinorhizobium medicae</name>
    <dbReference type="NCBI Taxonomy" id="110321"/>
    <lineage>
        <taxon>Bacteria</taxon>
        <taxon>Pseudomonadati</taxon>
        <taxon>Pseudomonadota</taxon>
        <taxon>Alphaproteobacteria</taxon>
        <taxon>Hyphomicrobiales</taxon>
        <taxon>Rhizobiaceae</taxon>
        <taxon>Sinorhizobium/Ensifer group</taxon>
        <taxon>Sinorhizobium</taxon>
    </lineage>
</organism>
<dbReference type="InterPro" id="IPR008929">
    <property type="entry name" value="Chondroitin_lyas"/>
</dbReference>
<dbReference type="Pfam" id="PF07940">
    <property type="entry name" value="Hepar_II_III_C"/>
    <property type="match status" value="1"/>
</dbReference>
<keyword evidence="2" id="KW-0732">Signal</keyword>
<keyword evidence="7" id="KW-1185">Reference proteome</keyword>
<dbReference type="RefSeq" id="WP_101779621.1">
    <property type="nucleotide sequence ID" value="NZ_NBUC01000188.1"/>
</dbReference>
<gene>
    <name evidence="6" type="ORF">BMJ33_35290</name>
</gene>
<accession>A0ABX4TBY6</accession>
<name>A0ABX4TBY6_9HYPH</name>
<evidence type="ECO:0000313" key="7">
    <source>
        <dbReference type="Proteomes" id="UP001190825"/>
    </source>
</evidence>
<dbReference type="EMBL" id="NBUC01000188">
    <property type="protein sequence ID" value="PLT91434.1"/>
    <property type="molecule type" value="Genomic_DNA"/>
</dbReference>
<feature type="domain" description="Heparinase II/III-like C-terminal" evidence="5">
    <location>
        <begin position="294"/>
        <end position="481"/>
    </location>
</feature>